<dbReference type="SUPFAM" id="SSF53098">
    <property type="entry name" value="Ribonuclease H-like"/>
    <property type="match status" value="1"/>
</dbReference>
<name>A0A6D2IB57_9BRAS</name>
<dbReference type="Pfam" id="PF13456">
    <property type="entry name" value="RVT_3"/>
    <property type="match status" value="1"/>
</dbReference>
<dbReference type="AlphaFoldDB" id="A0A6D2IB57"/>
<dbReference type="Proteomes" id="UP000467841">
    <property type="component" value="Unassembled WGS sequence"/>
</dbReference>
<evidence type="ECO:0000313" key="3">
    <source>
        <dbReference type="Proteomes" id="UP000467841"/>
    </source>
</evidence>
<dbReference type="InterPro" id="IPR036397">
    <property type="entry name" value="RNaseH_sf"/>
</dbReference>
<evidence type="ECO:0000313" key="2">
    <source>
        <dbReference type="EMBL" id="CAA7024086.1"/>
    </source>
</evidence>
<dbReference type="GO" id="GO:0004523">
    <property type="term" value="F:RNA-DNA hybrid ribonuclease activity"/>
    <property type="evidence" value="ECO:0007669"/>
    <property type="project" value="InterPro"/>
</dbReference>
<dbReference type="InterPro" id="IPR002156">
    <property type="entry name" value="RNaseH_domain"/>
</dbReference>
<dbReference type="PANTHER" id="PTHR34146">
    <property type="entry name" value="POLYNUCLEOTIDYL TRANSFERASE, RIBONUCLEASE H-LIKE SUPERFAMILY PROTEIN-RELATED"/>
    <property type="match status" value="1"/>
</dbReference>
<evidence type="ECO:0000259" key="1">
    <source>
        <dbReference type="Pfam" id="PF13456"/>
    </source>
</evidence>
<protein>
    <recommendedName>
        <fullName evidence="1">RNase H type-1 domain-containing protein</fullName>
    </recommendedName>
</protein>
<dbReference type="Gene3D" id="3.30.420.10">
    <property type="entry name" value="Ribonuclease H-like superfamily/Ribonuclease H"/>
    <property type="match status" value="1"/>
</dbReference>
<gene>
    <name evidence="2" type="ORF">MERR_LOCUS11321</name>
</gene>
<organism evidence="2 3">
    <name type="scientific">Microthlaspi erraticum</name>
    <dbReference type="NCBI Taxonomy" id="1685480"/>
    <lineage>
        <taxon>Eukaryota</taxon>
        <taxon>Viridiplantae</taxon>
        <taxon>Streptophyta</taxon>
        <taxon>Embryophyta</taxon>
        <taxon>Tracheophyta</taxon>
        <taxon>Spermatophyta</taxon>
        <taxon>Magnoliopsida</taxon>
        <taxon>eudicotyledons</taxon>
        <taxon>Gunneridae</taxon>
        <taxon>Pentapetalae</taxon>
        <taxon>rosids</taxon>
        <taxon>malvids</taxon>
        <taxon>Brassicales</taxon>
        <taxon>Brassicaceae</taxon>
        <taxon>Coluteocarpeae</taxon>
        <taxon>Microthlaspi</taxon>
    </lineage>
</organism>
<dbReference type="PANTHER" id="PTHR34146:SF3">
    <property type="entry name" value="POLYNUCLEOTIDYL TRANSFERASE, RIBONUCLEASE H-LIKE SUPERFAMILY PROTEIN"/>
    <property type="match status" value="1"/>
</dbReference>
<dbReference type="EMBL" id="CACVBM020000865">
    <property type="protein sequence ID" value="CAA7024086.1"/>
    <property type="molecule type" value="Genomic_DNA"/>
</dbReference>
<accession>A0A6D2IB57</accession>
<dbReference type="InterPro" id="IPR044730">
    <property type="entry name" value="RNase_H-like_dom_plant"/>
</dbReference>
<dbReference type="CDD" id="cd06222">
    <property type="entry name" value="RNase_H_like"/>
    <property type="match status" value="1"/>
</dbReference>
<keyword evidence="3" id="KW-1185">Reference proteome</keyword>
<sequence length="206" mass="22976">MVFDGKDVDPRSTLQMACAESEAWLAAQAFTNAIDKSPDNTTNPPLTTTTDTIFPRCQVDASWVYGKQFFGGGFVLDTGHYSSLQGSFARSQVLSPLHAEFQTLLWAMSTVRQFGYTSMRFETDCLQLTRLIEAEEEWPSLASEFDEFLSLQARFLSFSLSFIPRSNNVRADALSKEARARENTFSHVQPLAPIRVASQATPIEAI</sequence>
<feature type="domain" description="RNase H type-1" evidence="1">
    <location>
        <begin position="90"/>
        <end position="178"/>
    </location>
</feature>
<proteinExistence type="predicted"/>
<dbReference type="GO" id="GO:0003676">
    <property type="term" value="F:nucleic acid binding"/>
    <property type="evidence" value="ECO:0007669"/>
    <property type="project" value="InterPro"/>
</dbReference>
<comment type="caution">
    <text evidence="2">The sequence shown here is derived from an EMBL/GenBank/DDBJ whole genome shotgun (WGS) entry which is preliminary data.</text>
</comment>
<dbReference type="InterPro" id="IPR012337">
    <property type="entry name" value="RNaseH-like_sf"/>
</dbReference>
<dbReference type="OrthoDB" id="1112675at2759"/>
<reference evidence="2" key="1">
    <citation type="submission" date="2020-01" db="EMBL/GenBank/DDBJ databases">
        <authorList>
            <person name="Mishra B."/>
        </authorList>
    </citation>
    <scope>NUCLEOTIDE SEQUENCE [LARGE SCALE GENOMIC DNA]</scope>
</reference>